<evidence type="ECO:0000256" key="3">
    <source>
        <dbReference type="ARBA" id="ARBA00022679"/>
    </source>
</evidence>
<dbReference type="Pfam" id="PF00132">
    <property type="entry name" value="Hexapep"/>
    <property type="match status" value="2"/>
</dbReference>
<dbReference type="AlphaFoldDB" id="A0A0W0TMG6"/>
<dbReference type="SUPFAM" id="SSF51161">
    <property type="entry name" value="Trimeric LpxA-like enzymes"/>
    <property type="match status" value="1"/>
</dbReference>
<dbReference type="Proteomes" id="UP000054698">
    <property type="component" value="Unassembled WGS sequence"/>
</dbReference>
<comment type="similarity">
    <text evidence="7">Belongs to the transferase hexapeptide repeat family. LpxD subfamily.</text>
</comment>
<keyword evidence="4 7" id="KW-0677">Repeat</keyword>
<keyword evidence="6 7" id="KW-0012">Acyltransferase</keyword>
<evidence type="ECO:0000313" key="9">
    <source>
        <dbReference type="EMBL" id="KTC96809.1"/>
    </source>
</evidence>
<dbReference type="CDD" id="cd03352">
    <property type="entry name" value="LbH_LpxD"/>
    <property type="match status" value="1"/>
</dbReference>
<organism evidence="9 12">
    <name type="scientific">Legionella feeleii</name>
    <dbReference type="NCBI Taxonomy" id="453"/>
    <lineage>
        <taxon>Bacteria</taxon>
        <taxon>Pseudomonadati</taxon>
        <taxon>Pseudomonadota</taxon>
        <taxon>Gammaproteobacteria</taxon>
        <taxon>Legionellales</taxon>
        <taxon>Legionellaceae</taxon>
        <taxon>Legionella</taxon>
    </lineage>
</organism>
<evidence type="ECO:0000256" key="4">
    <source>
        <dbReference type="ARBA" id="ARBA00022737"/>
    </source>
</evidence>
<dbReference type="HAMAP" id="MF_00523">
    <property type="entry name" value="LpxD"/>
    <property type="match status" value="1"/>
</dbReference>
<comment type="catalytic activity">
    <reaction evidence="7">
        <text>a UDP-3-O-[(3R)-3-hydroxyacyl]-alpha-D-glucosamine + a (3R)-hydroxyacyl-[ACP] = a UDP-2-N,3-O-bis[(3R)-3-hydroxyacyl]-alpha-D-glucosamine + holo-[ACP] + H(+)</text>
        <dbReference type="Rhea" id="RHEA:53836"/>
        <dbReference type="Rhea" id="RHEA-COMP:9685"/>
        <dbReference type="Rhea" id="RHEA-COMP:9945"/>
        <dbReference type="ChEBI" id="CHEBI:15378"/>
        <dbReference type="ChEBI" id="CHEBI:64479"/>
        <dbReference type="ChEBI" id="CHEBI:78827"/>
        <dbReference type="ChEBI" id="CHEBI:137740"/>
        <dbReference type="ChEBI" id="CHEBI:137748"/>
        <dbReference type="EC" id="2.3.1.191"/>
    </reaction>
</comment>
<dbReference type="PANTHER" id="PTHR43378">
    <property type="entry name" value="UDP-3-O-ACYLGLUCOSAMINE N-ACYLTRANSFERASE"/>
    <property type="match status" value="1"/>
</dbReference>
<comment type="function">
    <text evidence="7">Catalyzes the N-acylation of UDP-3-O-acylglucosamine using 3-hydroxyacyl-ACP as the acyl donor. Is involved in the biosynthesis of lipid A, a phosphorylated glycolipid that anchors the lipopolysaccharide to the outer membrane of the cell.</text>
</comment>
<dbReference type="InterPro" id="IPR007691">
    <property type="entry name" value="LpxD"/>
</dbReference>
<dbReference type="GO" id="GO:0103118">
    <property type="term" value="F:UDP-3-O-[(3R)-3-hydroxyacyl]-glucosamine N-acyltransferase activity"/>
    <property type="evidence" value="ECO:0007669"/>
    <property type="project" value="UniProtKB-EC"/>
</dbReference>
<evidence type="ECO:0000256" key="7">
    <source>
        <dbReference type="HAMAP-Rule" id="MF_00523"/>
    </source>
</evidence>
<dbReference type="GO" id="GO:0009245">
    <property type="term" value="P:lipid A biosynthetic process"/>
    <property type="evidence" value="ECO:0007669"/>
    <property type="project" value="UniProtKB-UniRule"/>
</dbReference>
<dbReference type="NCBIfam" id="TIGR01853">
    <property type="entry name" value="lipid_A_lpxD"/>
    <property type="match status" value="1"/>
</dbReference>
<dbReference type="InterPro" id="IPR018357">
    <property type="entry name" value="Hexapep_transf_CS"/>
</dbReference>
<name>A0A0W0TMG6_9GAMM</name>
<dbReference type="EC" id="2.3.1.191" evidence="7"/>
<evidence type="ECO:0000313" key="14">
    <source>
        <dbReference type="Proteomes" id="UP000254033"/>
    </source>
</evidence>
<gene>
    <name evidence="10" type="primary">lpxD_2</name>
    <name evidence="7" type="synonym">lpxD</name>
    <name evidence="11" type="synonym">lpxD_3</name>
    <name evidence="9" type="ORF">Lfee_1721</name>
    <name evidence="11" type="ORF">NCTC11978_03130</name>
    <name evidence="10" type="ORF">NCTC12022_01694</name>
</gene>
<dbReference type="UniPathway" id="UPA00973"/>
<evidence type="ECO:0000256" key="2">
    <source>
        <dbReference type="ARBA" id="ARBA00022556"/>
    </source>
</evidence>
<proteinExistence type="inferred from homology"/>
<dbReference type="Proteomes" id="UP000254033">
    <property type="component" value="Unassembled WGS sequence"/>
</dbReference>
<dbReference type="NCBIfam" id="NF002060">
    <property type="entry name" value="PRK00892.1"/>
    <property type="match status" value="1"/>
</dbReference>
<comment type="pathway">
    <text evidence="7">Bacterial outer membrane biogenesis; LPS lipid A biosynthesis.</text>
</comment>
<dbReference type="InterPro" id="IPR001451">
    <property type="entry name" value="Hexapep"/>
</dbReference>
<reference evidence="13 14" key="2">
    <citation type="submission" date="2018-06" db="EMBL/GenBank/DDBJ databases">
        <authorList>
            <consortium name="Pathogen Informatics"/>
            <person name="Doyle S."/>
        </authorList>
    </citation>
    <scope>NUCLEOTIDE SEQUENCE [LARGE SCALE GENOMIC DNA]</scope>
    <source>
        <strain evidence="11 14">NCTC11978</strain>
        <strain evidence="10 13">NCTC12022</strain>
    </source>
</reference>
<evidence type="ECO:0000256" key="1">
    <source>
        <dbReference type="ARBA" id="ARBA00022516"/>
    </source>
</evidence>
<evidence type="ECO:0000313" key="12">
    <source>
        <dbReference type="Proteomes" id="UP000054698"/>
    </source>
</evidence>
<dbReference type="Proteomes" id="UP000251942">
    <property type="component" value="Unassembled WGS sequence"/>
</dbReference>
<dbReference type="Gene3D" id="2.160.10.10">
    <property type="entry name" value="Hexapeptide repeat proteins"/>
    <property type="match status" value="1"/>
</dbReference>
<evidence type="ECO:0000259" key="8">
    <source>
        <dbReference type="Pfam" id="PF04613"/>
    </source>
</evidence>
<dbReference type="GO" id="GO:0016020">
    <property type="term" value="C:membrane"/>
    <property type="evidence" value="ECO:0007669"/>
    <property type="project" value="GOC"/>
</dbReference>
<reference evidence="9 12" key="1">
    <citation type="submission" date="2015-11" db="EMBL/GenBank/DDBJ databases">
        <title>Genomic analysis of 38 Legionella species identifies large and diverse effector repertoires.</title>
        <authorList>
            <person name="Burstein D."/>
            <person name="Amaro F."/>
            <person name="Zusman T."/>
            <person name="Lifshitz Z."/>
            <person name="Cohen O."/>
            <person name="Gilbert J.A."/>
            <person name="Pupko T."/>
            <person name="Shuman H.A."/>
            <person name="Segal G."/>
        </authorList>
    </citation>
    <scope>NUCLEOTIDE SEQUENCE [LARGE SCALE GENOMIC DNA]</scope>
    <source>
        <strain evidence="9 12">WO-44C</strain>
    </source>
</reference>
<keyword evidence="12" id="KW-1185">Reference proteome</keyword>
<feature type="domain" description="UDP-3-O-[3-hydroxymyristoyl] glucosamine N-acyltransferase non-repeat region" evidence="8">
    <location>
        <begin position="22"/>
        <end position="86"/>
    </location>
</feature>
<sequence>MNASLYEIANLVQGVVVGDEKIIITSLASINNITAGSLVFADSDDNFQLAEKSDAAAILVNGQYNSESKALIRVSHPFKAFIQLLNHFHPPRKATPGIHPTAVIAQDVTLGKNVSIGPYVTIEAGSVIGDNTVIKGHVNIGYDVIIGTDTTIHPHVTIYHQCQIGSRVSIHASTVIGSDGFGYTFTDGQHLKVPHIGRVIIEDDVEIGANTVIDRATLDATVIGAGTKIDNLVQIAHSVKLGQHNILCAFTGIAGSSTSGSHVIFAANVGVSDHVRIDDGVILGARAGVPPKKHLKQGNIYLGSPARPKDKAIEQELSVTRIPIMRKNLKGLGEKVAELNARLDQYEAQE</sequence>
<protein>
    <recommendedName>
        <fullName evidence="7">UDP-3-O-acylglucosamine N-acyltransferase</fullName>
        <ecNumber evidence="7">2.3.1.191</ecNumber>
    </recommendedName>
</protein>
<dbReference type="InterPro" id="IPR011004">
    <property type="entry name" value="Trimer_LpxA-like_sf"/>
</dbReference>
<dbReference type="EMBL" id="UGNY01000001">
    <property type="protein sequence ID" value="STX39924.1"/>
    <property type="molecule type" value="Genomic_DNA"/>
</dbReference>
<keyword evidence="3 7" id="KW-0808">Transferase</keyword>
<dbReference type="Gene3D" id="3.40.1390.10">
    <property type="entry name" value="MurE/MurF, N-terminal domain"/>
    <property type="match status" value="1"/>
</dbReference>
<evidence type="ECO:0000256" key="6">
    <source>
        <dbReference type="ARBA" id="ARBA00023315"/>
    </source>
</evidence>
<keyword evidence="5 7" id="KW-0443">Lipid metabolism</keyword>
<accession>A0A0W0TMG6</accession>
<dbReference type="InterPro" id="IPR020573">
    <property type="entry name" value="UDP_GlcNAc_AcTrfase_non-rep"/>
</dbReference>
<evidence type="ECO:0000313" key="13">
    <source>
        <dbReference type="Proteomes" id="UP000251942"/>
    </source>
</evidence>
<dbReference type="EMBL" id="LNYB01000080">
    <property type="protein sequence ID" value="KTC96809.1"/>
    <property type="molecule type" value="Genomic_DNA"/>
</dbReference>
<dbReference type="PANTHER" id="PTHR43378:SF2">
    <property type="entry name" value="UDP-3-O-ACYLGLUCOSAMINE N-ACYLTRANSFERASE 1, MITOCHONDRIAL-RELATED"/>
    <property type="match status" value="1"/>
</dbReference>
<comment type="subunit">
    <text evidence="7">Homotrimer.</text>
</comment>
<feature type="active site" description="Proton acceptor" evidence="7">
    <location>
        <position position="237"/>
    </location>
</feature>
<dbReference type="EMBL" id="UASS01000013">
    <property type="protein sequence ID" value="SPX60957.1"/>
    <property type="molecule type" value="Genomic_DNA"/>
</dbReference>
<evidence type="ECO:0000313" key="10">
    <source>
        <dbReference type="EMBL" id="SPX60957.1"/>
    </source>
</evidence>
<dbReference type="GO" id="GO:0016410">
    <property type="term" value="F:N-acyltransferase activity"/>
    <property type="evidence" value="ECO:0007669"/>
    <property type="project" value="InterPro"/>
</dbReference>
<dbReference type="PATRIC" id="fig|453.4.peg.1893"/>
<dbReference type="Pfam" id="PF04613">
    <property type="entry name" value="LpxD"/>
    <property type="match status" value="1"/>
</dbReference>
<dbReference type="RefSeq" id="WP_058445833.1">
    <property type="nucleotide sequence ID" value="NZ_CAAAHT010000002.1"/>
</dbReference>
<keyword evidence="2 7" id="KW-0441">Lipid A biosynthesis</keyword>
<evidence type="ECO:0000256" key="5">
    <source>
        <dbReference type="ARBA" id="ARBA00023098"/>
    </source>
</evidence>
<dbReference type="STRING" id="453.Lfee_1721"/>
<dbReference type="OrthoDB" id="9784739at2"/>
<evidence type="ECO:0000313" key="11">
    <source>
        <dbReference type="EMBL" id="STX39924.1"/>
    </source>
</evidence>
<keyword evidence="1 7" id="KW-0444">Lipid biosynthesis</keyword>
<dbReference type="PROSITE" id="PS00101">
    <property type="entry name" value="HEXAPEP_TRANSFERASES"/>
    <property type="match status" value="1"/>
</dbReference>